<comment type="caution">
    <text evidence="2">The sequence shown here is derived from an EMBL/GenBank/DDBJ whole genome shotgun (WGS) entry which is preliminary data.</text>
</comment>
<dbReference type="Proteomes" id="UP000321129">
    <property type="component" value="Unassembled WGS sequence"/>
</dbReference>
<protein>
    <submittedName>
        <fullName evidence="2">Host attachment protein</fullName>
    </submittedName>
</protein>
<dbReference type="EMBL" id="VOPY01000003">
    <property type="protein sequence ID" value="TXC68241.1"/>
    <property type="molecule type" value="Genomic_DNA"/>
</dbReference>
<organism evidence="2 3">
    <name type="scientific">Flavisphingopyxis soli</name>
    <dbReference type="NCBI Taxonomy" id="2601267"/>
    <lineage>
        <taxon>Bacteria</taxon>
        <taxon>Pseudomonadati</taxon>
        <taxon>Pseudomonadota</taxon>
        <taxon>Alphaproteobacteria</taxon>
        <taxon>Sphingomonadales</taxon>
        <taxon>Sphingopyxidaceae</taxon>
        <taxon>Flavisphingopyxis</taxon>
    </lineage>
</organism>
<evidence type="ECO:0000313" key="2">
    <source>
        <dbReference type="EMBL" id="TXC68241.1"/>
    </source>
</evidence>
<keyword evidence="3" id="KW-1185">Reference proteome</keyword>
<dbReference type="OrthoDB" id="9812459at2"/>
<reference evidence="2 3" key="1">
    <citation type="submission" date="2019-08" db="EMBL/GenBank/DDBJ databases">
        <title>Sphingorhabdus soil sp. nov., isolated from arctic soil.</title>
        <authorList>
            <person name="Liu Y."/>
        </authorList>
    </citation>
    <scope>NUCLEOTIDE SEQUENCE [LARGE SCALE GENOMIC DNA]</scope>
    <source>
        <strain evidence="2 3">D-2Q-5-6</strain>
    </source>
</reference>
<feature type="compositionally biased region" description="Basic and acidic residues" evidence="1">
    <location>
        <begin position="24"/>
        <end position="39"/>
    </location>
</feature>
<dbReference type="AlphaFoldDB" id="A0A5C6U803"/>
<evidence type="ECO:0000256" key="1">
    <source>
        <dbReference type="SAM" id="MobiDB-lite"/>
    </source>
</evidence>
<name>A0A5C6U803_9SPHN</name>
<proteinExistence type="predicted"/>
<dbReference type="Pfam" id="PF18856">
    <property type="entry name" value="baeRF_family12"/>
    <property type="match status" value="1"/>
</dbReference>
<gene>
    <name evidence="2" type="ORF">FSZ31_11170</name>
</gene>
<accession>A0A5C6U803</accession>
<dbReference type="InterPro" id="IPR041374">
    <property type="entry name" value="BaeRF_family12"/>
</dbReference>
<feature type="region of interest" description="Disordered" evidence="1">
    <location>
        <begin position="24"/>
        <end position="71"/>
    </location>
</feature>
<sequence>MQIPHDGFVVVADGAKMLFLRNEGDSEHPNLQVERKRSQDNPANSELKANRSGHVGSSGAPGGSSYEDTDFHQLAEDRFASETADLLKTRALNNDFDKLIIVAPPKTLGELRKHYHGEVEKRLVGEIDKDLTGHPLGEIEKIIAAS</sequence>
<evidence type="ECO:0000313" key="3">
    <source>
        <dbReference type="Proteomes" id="UP000321129"/>
    </source>
</evidence>
<dbReference type="RefSeq" id="WP_147123467.1">
    <property type="nucleotide sequence ID" value="NZ_VOPY01000003.1"/>
</dbReference>